<dbReference type="PROSITE" id="PS50928">
    <property type="entry name" value="ABC_TM1"/>
    <property type="match status" value="1"/>
</dbReference>
<keyword evidence="3" id="KW-1003">Cell membrane</keyword>
<comment type="caution">
    <text evidence="9">The sequence shown here is derived from an EMBL/GenBank/DDBJ whole genome shotgun (WGS) entry which is preliminary data.</text>
</comment>
<dbReference type="RefSeq" id="WP_269333697.1">
    <property type="nucleotide sequence ID" value="NZ_JAMZFT010000004.1"/>
</dbReference>
<evidence type="ECO:0000313" key="9">
    <source>
        <dbReference type="EMBL" id="MCP1337728.1"/>
    </source>
</evidence>
<feature type="domain" description="ABC transmembrane type-1" evidence="8">
    <location>
        <begin position="95"/>
        <end position="298"/>
    </location>
</feature>
<evidence type="ECO:0000256" key="6">
    <source>
        <dbReference type="ARBA" id="ARBA00023136"/>
    </source>
</evidence>
<proteinExistence type="inferred from homology"/>
<evidence type="ECO:0000313" key="10">
    <source>
        <dbReference type="Proteomes" id="UP001055804"/>
    </source>
</evidence>
<keyword evidence="5 7" id="KW-1133">Transmembrane helix</keyword>
<dbReference type="GO" id="GO:0005886">
    <property type="term" value="C:plasma membrane"/>
    <property type="evidence" value="ECO:0007669"/>
    <property type="project" value="UniProtKB-SubCell"/>
</dbReference>
<feature type="transmembrane region" description="Helical" evidence="7">
    <location>
        <begin position="235"/>
        <end position="261"/>
    </location>
</feature>
<dbReference type="SUPFAM" id="SSF161098">
    <property type="entry name" value="MetI-like"/>
    <property type="match status" value="1"/>
</dbReference>
<accession>A0A9J6PIU0</accession>
<feature type="transmembrane region" description="Helical" evidence="7">
    <location>
        <begin position="173"/>
        <end position="197"/>
    </location>
</feature>
<dbReference type="CDD" id="cd06261">
    <property type="entry name" value="TM_PBP2"/>
    <property type="match status" value="1"/>
</dbReference>
<evidence type="ECO:0000256" key="2">
    <source>
        <dbReference type="ARBA" id="ARBA00022448"/>
    </source>
</evidence>
<dbReference type="Pfam" id="PF00528">
    <property type="entry name" value="BPD_transp_1"/>
    <property type="match status" value="1"/>
</dbReference>
<dbReference type="Pfam" id="PF19300">
    <property type="entry name" value="BPD_transp_1_N"/>
    <property type="match status" value="1"/>
</dbReference>
<comment type="subcellular location">
    <subcellularLocation>
        <location evidence="1 7">Cell membrane</location>
        <topology evidence="1 7">Multi-pass membrane protein</topology>
    </subcellularLocation>
</comment>
<dbReference type="PANTHER" id="PTHR43163">
    <property type="entry name" value="DIPEPTIDE TRANSPORT SYSTEM PERMEASE PROTEIN DPPB-RELATED"/>
    <property type="match status" value="1"/>
</dbReference>
<evidence type="ECO:0000259" key="8">
    <source>
        <dbReference type="PROSITE" id="PS50928"/>
    </source>
</evidence>
<dbReference type="Proteomes" id="UP001055804">
    <property type="component" value="Unassembled WGS sequence"/>
</dbReference>
<evidence type="ECO:0000256" key="1">
    <source>
        <dbReference type="ARBA" id="ARBA00004651"/>
    </source>
</evidence>
<keyword evidence="2 7" id="KW-0813">Transport</keyword>
<evidence type="ECO:0000256" key="3">
    <source>
        <dbReference type="ARBA" id="ARBA00022475"/>
    </source>
</evidence>
<keyword evidence="6 7" id="KW-0472">Membrane</keyword>
<evidence type="ECO:0000256" key="4">
    <source>
        <dbReference type="ARBA" id="ARBA00022692"/>
    </source>
</evidence>
<feature type="transmembrane region" description="Helical" evidence="7">
    <location>
        <begin position="134"/>
        <end position="161"/>
    </location>
</feature>
<dbReference type="AlphaFoldDB" id="A0A9J6PIU0"/>
<protein>
    <submittedName>
        <fullName evidence="9">ABC transporter permease</fullName>
    </submittedName>
</protein>
<evidence type="ECO:0000256" key="7">
    <source>
        <dbReference type="RuleBase" id="RU363032"/>
    </source>
</evidence>
<dbReference type="InterPro" id="IPR045621">
    <property type="entry name" value="BPD_transp_1_N"/>
</dbReference>
<name>A0A9J6PIU0_9PROT</name>
<organism evidence="9 10">
    <name type="scientific">Futiania mangrovi</name>
    <dbReference type="NCBI Taxonomy" id="2959716"/>
    <lineage>
        <taxon>Bacteria</taxon>
        <taxon>Pseudomonadati</taxon>
        <taxon>Pseudomonadota</taxon>
        <taxon>Alphaproteobacteria</taxon>
        <taxon>Futianiales</taxon>
        <taxon>Futianiaceae</taxon>
        <taxon>Futiania</taxon>
    </lineage>
</organism>
<keyword evidence="10" id="KW-1185">Reference proteome</keyword>
<feature type="transmembrane region" description="Helical" evidence="7">
    <location>
        <begin position="281"/>
        <end position="307"/>
    </location>
</feature>
<dbReference type="InterPro" id="IPR035906">
    <property type="entry name" value="MetI-like_sf"/>
</dbReference>
<keyword evidence="4 7" id="KW-0812">Transmembrane</keyword>
<feature type="transmembrane region" description="Helical" evidence="7">
    <location>
        <begin position="101"/>
        <end position="122"/>
    </location>
</feature>
<gene>
    <name evidence="9" type="ORF">NJQ99_15000</name>
</gene>
<feature type="transmembrane region" description="Helical" evidence="7">
    <location>
        <begin position="9"/>
        <end position="27"/>
    </location>
</feature>
<dbReference type="PANTHER" id="PTHR43163:SF6">
    <property type="entry name" value="DIPEPTIDE TRANSPORT SYSTEM PERMEASE PROTEIN DPPB-RELATED"/>
    <property type="match status" value="1"/>
</dbReference>
<sequence length="319" mass="33875">MGAFLLRRLLALAATLFGASLVIFLVMEVLPGDPAAVILGTGAREDTLAALRAQMGLDLPAHARFLGWWGEILTGSLGVSHTYGSPVTELVGERIGVTVPLAIMAILLSTAIAIPAGVFAAARHNTAADAGVMGLAQLGVAVPNFWFAMLLILVFAVWLGWVPAGGFAGWDKGWQAAVVSLLLPALALALPQAAILARVTRSSVLETMGEDYVRTARARGLTRVQALWRHAVRNALIPVVTIMGLQFSFLLVGTIIIENVFYLPGVGRLMFQAIAQRDLIVVQSLLLIMVAAVVTVNFAVDVAYVLLDPRLRLRGRGDG</sequence>
<dbReference type="InterPro" id="IPR000515">
    <property type="entry name" value="MetI-like"/>
</dbReference>
<evidence type="ECO:0000256" key="5">
    <source>
        <dbReference type="ARBA" id="ARBA00022989"/>
    </source>
</evidence>
<dbReference type="EMBL" id="JAMZFT010000004">
    <property type="protein sequence ID" value="MCP1337728.1"/>
    <property type="molecule type" value="Genomic_DNA"/>
</dbReference>
<reference evidence="9" key="1">
    <citation type="submission" date="2022-06" db="EMBL/GenBank/DDBJ databases">
        <title>Isolation and Genomics of Futiania mangrovii gen. nov., sp. nov., a Rare and Metabolically-versatile member in the Class Alphaproteobacteria.</title>
        <authorList>
            <person name="Liu L."/>
            <person name="Huang W.-C."/>
            <person name="Pan J."/>
            <person name="Li J."/>
            <person name="Huang Y."/>
            <person name="Du H."/>
            <person name="Liu Y."/>
            <person name="Li M."/>
        </authorList>
    </citation>
    <scope>NUCLEOTIDE SEQUENCE</scope>
    <source>
        <strain evidence="9">FT118</strain>
    </source>
</reference>
<dbReference type="Gene3D" id="1.10.3720.10">
    <property type="entry name" value="MetI-like"/>
    <property type="match status" value="1"/>
</dbReference>
<comment type="similarity">
    <text evidence="7">Belongs to the binding-protein-dependent transport system permease family.</text>
</comment>
<dbReference type="GO" id="GO:0071916">
    <property type="term" value="F:dipeptide transmembrane transporter activity"/>
    <property type="evidence" value="ECO:0007669"/>
    <property type="project" value="TreeGrafter"/>
</dbReference>